<organism evidence="1">
    <name type="scientific">viral metagenome</name>
    <dbReference type="NCBI Taxonomy" id="1070528"/>
    <lineage>
        <taxon>unclassified sequences</taxon>
        <taxon>metagenomes</taxon>
        <taxon>organismal metagenomes</taxon>
    </lineage>
</organism>
<name>A0A6M3JI86_9ZZZZ</name>
<dbReference type="AlphaFoldDB" id="A0A6M3JI86"/>
<accession>A0A6M3JI86</accession>
<dbReference type="EMBL" id="MT141735">
    <property type="protein sequence ID" value="QJA69774.1"/>
    <property type="molecule type" value="Genomic_DNA"/>
</dbReference>
<proteinExistence type="predicted"/>
<reference evidence="1" key="1">
    <citation type="submission" date="2020-03" db="EMBL/GenBank/DDBJ databases">
        <title>The deep terrestrial virosphere.</title>
        <authorList>
            <person name="Holmfeldt K."/>
            <person name="Nilsson E."/>
            <person name="Simone D."/>
            <person name="Lopez-Fernandez M."/>
            <person name="Wu X."/>
            <person name="de Brujin I."/>
            <person name="Lundin D."/>
            <person name="Andersson A."/>
            <person name="Bertilsson S."/>
            <person name="Dopson M."/>
        </authorList>
    </citation>
    <scope>NUCLEOTIDE SEQUENCE</scope>
    <source>
        <strain evidence="1">MM415A04315</strain>
    </source>
</reference>
<sequence>MKELYAQIDSSYRLVPYSQEDQNKLKAFKLNQILRLQAFGTRKKRSIQQNKYIHAIFRHVVDNARDPEWSTPEKVKRNVKMAMKFFKDDVVVSGNKVWFELRSFAFNEMEAQEADKVYNEAKNICAGYLGVPPETLEAIAKEERKK</sequence>
<protein>
    <submittedName>
        <fullName evidence="1">Uncharacterized protein</fullName>
    </submittedName>
</protein>
<evidence type="ECO:0000313" key="1">
    <source>
        <dbReference type="EMBL" id="QJA69774.1"/>
    </source>
</evidence>
<gene>
    <name evidence="1" type="ORF">MM415A04315_0006</name>
</gene>